<dbReference type="EMBL" id="DAASFK010000019">
    <property type="protein sequence ID" value="HAE5305766.1"/>
    <property type="molecule type" value="Genomic_DNA"/>
</dbReference>
<evidence type="ECO:0000313" key="17">
    <source>
        <dbReference type="EMBL" id="ECZ8875692.1"/>
    </source>
</evidence>
<evidence type="ECO:0000313" key="16">
    <source>
        <dbReference type="EMBL" id="ECY9478657.1"/>
    </source>
</evidence>
<dbReference type="EMBL" id="AALOZJ010000021">
    <property type="protein sequence ID" value="EDB8943759.1"/>
    <property type="molecule type" value="Genomic_DNA"/>
</dbReference>
<dbReference type="EMBL" id="DAAGUF010000111">
    <property type="protein sequence ID" value="HAB4578869.1"/>
    <property type="molecule type" value="Genomic_DNA"/>
</dbReference>
<evidence type="ECO:0000313" key="50">
    <source>
        <dbReference type="EMBL" id="HAF7373211.1"/>
    </source>
</evidence>
<dbReference type="EMBL" id="AAHTGE010000011">
    <property type="protein sequence ID" value="ECA0963492.1"/>
    <property type="molecule type" value="Genomic_DNA"/>
</dbReference>
<evidence type="ECO:0000313" key="18">
    <source>
        <dbReference type="EMBL" id="EDB8864192.1"/>
    </source>
</evidence>
<dbReference type="EMBL" id="AAGJWD010000048">
    <property type="protein sequence ID" value="EBO8617095.1"/>
    <property type="molecule type" value="Genomic_DNA"/>
</dbReference>
<evidence type="ECO:0000313" key="21">
    <source>
        <dbReference type="EMBL" id="EDC8474196.1"/>
    </source>
</evidence>
<reference evidence="15" key="2">
    <citation type="submission" date="2018-07" db="EMBL/GenBank/DDBJ databases">
        <authorList>
            <consortium name="GenomeTrakr network: Whole genome sequencing for foodborne pathogen traceback"/>
        </authorList>
    </citation>
    <scope>NUCLEOTIDE SEQUENCE</scope>
    <source>
        <strain evidence="18">CFSAN037700</strain>
        <strain evidence="19">CFSAN037709</strain>
        <strain evidence="20">CFSAN037722</strain>
        <strain evidence="15">FSIS1504604</strain>
        <strain evidence="16">FSIS1505305</strain>
        <strain evidence="21">FSIS1607987</strain>
        <strain evidence="23">FSIS1700006</strain>
        <strain evidence="24">FSIS1710673</strain>
        <strain evidence="9">FSIS21823005</strain>
        <strain evidence="3">FSIS21823015</strain>
        <strain evidence="14">FSIS31800552</strain>
        <strain evidence="8">FSIS31801318</strain>
        <strain evidence="2">FSIS31901572</strain>
    </source>
</reference>
<dbReference type="EMBL" id="AAKSCF010000050">
    <property type="protein sequence ID" value="ECV3265344.1"/>
    <property type="molecule type" value="Genomic_DNA"/>
</dbReference>
<evidence type="ECO:0000256" key="1">
    <source>
        <dbReference type="SAM" id="Phobius"/>
    </source>
</evidence>
<dbReference type="EMBL" id="DAARAM010000021">
    <property type="protein sequence ID" value="HAE1619917.1"/>
    <property type="molecule type" value="Genomic_DNA"/>
</dbReference>
<evidence type="ECO:0000313" key="31">
    <source>
        <dbReference type="EMBL" id="HAB3719004.1"/>
    </source>
</evidence>
<dbReference type="EMBL" id="DAATCB010000019">
    <property type="protein sequence ID" value="HAE7979671.1"/>
    <property type="molecule type" value="Genomic_DNA"/>
</dbReference>
<dbReference type="Gene3D" id="2.40.50.100">
    <property type="match status" value="1"/>
</dbReference>
<dbReference type="EMBL" id="DAAGMV010000019">
    <property type="protein sequence ID" value="HAB3719004.1"/>
    <property type="molecule type" value="Genomic_DNA"/>
</dbReference>
<dbReference type="EMBL" id="AAGUYX010000040">
    <property type="protein sequence ID" value="EBS2747191.1"/>
    <property type="molecule type" value="Genomic_DNA"/>
</dbReference>
<evidence type="ECO:0000313" key="29">
    <source>
        <dbReference type="EMBL" id="HAB2264543.1"/>
    </source>
</evidence>
<evidence type="ECO:0000313" key="44">
    <source>
        <dbReference type="EMBL" id="HAE6309042.1"/>
    </source>
</evidence>
<dbReference type="EMBL" id="AAHWEZ010000034">
    <property type="protein sequence ID" value="ECB0126346.1"/>
    <property type="molecule type" value="Genomic_DNA"/>
</dbReference>
<evidence type="ECO:0000313" key="25">
    <source>
        <dbReference type="EMBL" id="HAA0876187.1"/>
    </source>
</evidence>
<evidence type="ECO:0000313" key="49">
    <source>
        <dbReference type="EMBL" id="HAF1328064.1"/>
    </source>
</evidence>
<sequence length="429" mass="48746">MKQKATSMMRNLQVYKGIFREEAVAYKNKQQSISPVSVPSTHVAFVVCAIICLLIIFIMMTLKYTERVSVTGVTIPLKGVATVNAASGGVISNLNVHHGDYVHKDQALFSINSVMKDSSGIQYTEIGIGLLNKEKKALEKELSSKYKSTKEQLLILDKELNKRRESLVILERTLLLTENEIRREKPFYDKIIKLHPGGAVSDMEVNNIARNHFNLAIQAENYKKNINEEEQSILLLLNKKLKIYDDYNQTQTQYKKQIYDLNQKISAESDSQYYVITSPVEGYVSGLTKTNGDSVSPHEKILTIIPDTREMVVYLFLDSSSIADVTCGGRVTLKYDSYPFQKYGVYQGIIKDIGRYPIDPSVIESSYGLKYSSPMYRITIQPDSNDVVYAQHLYLIPSGSHVHADILLDRKMLITWLLEPLIKFFKDNK</sequence>
<dbReference type="EMBL" id="AAIGEA010000036">
    <property type="protein sequence ID" value="ECD8866756.1"/>
    <property type="molecule type" value="Genomic_DNA"/>
</dbReference>
<dbReference type="EMBL" id="DAASNY010000021">
    <property type="protein sequence ID" value="HAE6309042.1"/>
    <property type="molecule type" value="Genomic_DNA"/>
</dbReference>
<reference evidence="52" key="6">
    <citation type="submission" date="2020-04" db="EMBL/GenBank/DDBJ databases">
        <title>The Salmonella enterica Resistant Infantis in Poultry (RIP) Clone Continues to Spread and Recombine in the United States.</title>
        <authorList>
            <person name="Tyson G.H."/>
            <person name="Li C."/>
            <person name="Harrison L."/>
            <person name="Martin G."/>
            <person name="Hsu C.-H."/>
            <person name="Tate H."/>
            <person name="Tran T.-T.T."/>
            <person name="Strain E."/>
            <person name="Zhao S."/>
        </authorList>
    </citation>
    <scope>NUCLEOTIDE SEQUENCE</scope>
    <source>
        <strain evidence="52">CVM N17S976</strain>
        <plasmid evidence="52">pN17S0976</plasmid>
    </source>
</reference>
<dbReference type="EMBL" id="AAHQZD010000037">
    <property type="protein sequence ID" value="EBZ3924486.1"/>
    <property type="molecule type" value="Genomic_DNA"/>
</dbReference>
<geneLocation type="plasmid" evidence="52">
    <name>pN17S0976</name>
</geneLocation>
<evidence type="ECO:0000313" key="52">
    <source>
        <dbReference type="EMBL" id="QJV35768.1"/>
    </source>
</evidence>
<evidence type="ECO:0000313" key="13">
    <source>
        <dbReference type="EMBL" id="ECD8866756.1"/>
    </source>
</evidence>
<evidence type="ECO:0000313" key="41">
    <source>
        <dbReference type="EMBL" id="HAE2609602.1"/>
    </source>
</evidence>
<dbReference type="EMBL" id="AALOYY010000022">
    <property type="protein sequence ID" value="EDB8864192.1"/>
    <property type="molecule type" value="Genomic_DNA"/>
</dbReference>
<evidence type="ECO:0000313" key="42">
    <source>
        <dbReference type="EMBL" id="HAE5291930.1"/>
    </source>
</evidence>
<keyword evidence="1" id="KW-0812">Transmembrane</keyword>
<dbReference type="EMBL" id="DAASFJ010000018">
    <property type="protein sequence ID" value="HAE5291930.1"/>
    <property type="molecule type" value="Genomic_DNA"/>
</dbReference>
<dbReference type="EMBL" id="AAHXCA010000181">
    <property type="protein sequence ID" value="ECB2881557.1"/>
    <property type="molecule type" value="Genomic_DNA"/>
</dbReference>
<dbReference type="EMBL" id="DAARIV010000061">
    <property type="protein sequence ID" value="HAE2609602.1"/>
    <property type="molecule type" value="Genomic_DNA"/>
</dbReference>
<evidence type="ECO:0000313" key="5">
    <source>
        <dbReference type="EMBL" id="EBX3966670.1"/>
    </source>
</evidence>
<dbReference type="EMBL" id="DAAUEF010000018">
    <property type="protein sequence ID" value="HAF1328064.1"/>
    <property type="molecule type" value="Genomic_DNA"/>
</dbReference>
<dbReference type="EMBL" id="AAIFWQ010000031">
    <property type="protein sequence ID" value="ECD7998556.1"/>
    <property type="molecule type" value="Genomic_DNA"/>
</dbReference>
<dbReference type="EMBL" id="AAGHRN010000059">
    <property type="protein sequence ID" value="EBO1800466.1"/>
    <property type="molecule type" value="Genomic_DNA"/>
</dbReference>
<dbReference type="EMBL" id="DAAMGN010000017">
    <property type="protein sequence ID" value="HAC6553857.1"/>
    <property type="molecule type" value="Genomic_DNA"/>
</dbReference>
<evidence type="ECO:0000313" key="11">
    <source>
        <dbReference type="EMBL" id="ECB2881557.1"/>
    </source>
</evidence>
<reference evidence="50" key="4">
    <citation type="submission" date="2018-07" db="EMBL/GenBank/DDBJ databases">
        <authorList>
            <consortium name="NCBI Pathogen Detection Project"/>
        </authorList>
    </citation>
    <scope>NUCLEOTIDE SEQUENCE</scope>
    <source>
        <strain evidence="47">07041415_broiler_meat_pESI_ESC-S_2007</strain>
        <strain evidence="37">09051564_79_broiler_meat_pESI_ESC-S_2009</strain>
        <strain evidence="43">12037823_11_broiler_chicken_pESI_CTX_M1_2012</strain>
        <strain evidence="25">13-3055</strain>
        <strain evidence="48">13002124_1_human_pESI_CTX_M1_2013</strain>
        <strain evidence="45">13002124_34_broiler meat_pESI_CTX_M1_2013</strain>
        <strain evidence="50">13065790_185_Pig_pESI_CTX_M1_2013</strain>
        <strain evidence="46">14026835_human_pESI_CTX_M65_2014</strain>
        <strain evidence="42">14035093_human_pESI_CTX_M1_2014</strain>
        <strain evidence="38">14057027_15_broiler_meat_pESI_CTX_M1_2014</strain>
        <strain evidence="26">Salmonella enterica</strain>
    </source>
</reference>
<reference evidence="17" key="3">
    <citation type="submission" date="2018-07" db="EMBL/GenBank/DDBJ databases">
        <authorList>
            <consortium name="NARMS: The National Antimicrobial Resistance Monitoring System"/>
        </authorList>
    </citation>
    <scope>NUCLEOTIDE SEQUENCE</scope>
    <source>
        <strain evidence="17">FSIS1605484</strain>
        <strain evidence="22">FSIS1710722</strain>
    </source>
</reference>
<dbReference type="EMBL" id="AAHPAG010000024">
    <property type="protein sequence ID" value="EBY7801702.1"/>
    <property type="molecule type" value="Genomic_DNA"/>
</dbReference>
<evidence type="ECO:0000313" key="40">
    <source>
        <dbReference type="EMBL" id="HAE1619917.1"/>
    </source>
</evidence>
<dbReference type="InterPro" id="IPR050739">
    <property type="entry name" value="MFP"/>
</dbReference>
<evidence type="ECO:0000313" key="10">
    <source>
        <dbReference type="EMBL" id="ECB0126346.1"/>
    </source>
</evidence>
<evidence type="ECO:0000313" key="15">
    <source>
        <dbReference type="EMBL" id="ECX1649196.1"/>
    </source>
</evidence>
<dbReference type="EMBL" id="AALSGV010000032">
    <property type="protein sequence ID" value="EDC8474196.1"/>
    <property type="molecule type" value="Genomic_DNA"/>
</dbReference>
<organism evidence="50">
    <name type="scientific">Salmonella infantis</name>
    <dbReference type="NCBI Taxonomy" id="595"/>
    <lineage>
        <taxon>Bacteria</taxon>
        <taxon>Pseudomonadati</taxon>
        <taxon>Pseudomonadota</taxon>
        <taxon>Gammaproteobacteria</taxon>
        <taxon>Enterobacterales</taxon>
        <taxon>Enterobacteriaceae</taxon>
        <taxon>Salmonella</taxon>
    </lineage>
</organism>
<dbReference type="EMBL" id="DAAFVT010000019">
    <property type="protein sequence ID" value="HAB1724095.1"/>
    <property type="molecule type" value="Genomic_DNA"/>
</dbReference>
<keyword evidence="1" id="KW-0472">Membrane</keyword>
<dbReference type="EMBL" id="DAAGMO010000012">
    <property type="protein sequence ID" value="HAB3678473.1"/>
    <property type="molecule type" value="Genomic_DNA"/>
</dbReference>
<dbReference type="EMBL" id="AAMETK010000013">
    <property type="protein sequence ID" value="EDG6140258.1"/>
    <property type="molecule type" value="Genomic_DNA"/>
</dbReference>
<dbReference type="PANTHER" id="PTHR30386">
    <property type="entry name" value="MEMBRANE FUSION SUBUNIT OF EMRAB-TOLC MULTIDRUG EFFLUX PUMP"/>
    <property type="match status" value="1"/>
</dbReference>
<evidence type="ECO:0000313" key="8">
    <source>
        <dbReference type="EMBL" id="ECA0963492.1"/>
    </source>
</evidence>
<evidence type="ECO:0000313" key="22">
    <source>
        <dbReference type="EMBL" id="EDG1267775.1"/>
    </source>
</evidence>
<evidence type="ECO:0000313" key="20">
    <source>
        <dbReference type="EMBL" id="EDB8943759.1"/>
    </source>
</evidence>
<dbReference type="EMBL" id="DAAHEK010000022">
    <property type="protein sequence ID" value="HAB5775945.1"/>
    <property type="molecule type" value="Genomic_DNA"/>
</dbReference>
<dbReference type="EMBL" id="DAAAKK010000027">
    <property type="protein sequence ID" value="HAA0876187.1"/>
    <property type="molecule type" value="Genomic_DNA"/>
</dbReference>
<dbReference type="EMBL" id="AAMEVE010000033">
    <property type="protein sequence ID" value="EDG6336729.1"/>
    <property type="molecule type" value="Genomic_DNA"/>
</dbReference>
<dbReference type="EMBL" id="AALIFF010000009">
    <property type="protein sequence ID" value="ECZ8875692.1"/>
    <property type="molecule type" value="Genomic_DNA"/>
</dbReference>
<dbReference type="EMBL" id="AAMDBK010000048">
    <property type="protein sequence ID" value="EDG1267775.1"/>
    <property type="molecule type" value="Genomic_DNA"/>
</dbReference>
<evidence type="ECO:0000313" key="12">
    <source>
        <dbReference type="EMBL" id="ECD7998556.1"/>
    </source>
</evidence>
<dbReference type="EMBL" id="DAAGQT010000021">
    <property type="protein sequence ID" value="HAB4174773.1"/>
    <property type="molecule type" value="Genomic_DNA"/>
</dbReference>
<dbReference type="PRINTS" id="PR01490">
    <property type="entry name" value="RTXTOXIND"/>
</dbReference>
<evidence type="ECO:0000313" key="36">
    <source>
        <dbReference type="EMBL" id="HAB5775945.1"/>
    </source>
</evidence>
<evidence type="ECO:0000313" key="4">
    <source>
        <dbReference type="EMBL" id="EBS2747191.1"/>
    </source>
</evidence>
<evidence type="ECO:0000313" key="43">
    <source>
        <dbReference type="EMBL" id="HAE5305766.1"/>
    </source>
</evidence>
<dbReference type="EMBL" id="DAAGQM010000021">
    <property type="protein sequence ID" value="HAB4151785.1"/>
    <property type="molecule type" value="Genomic_DNA"/>
</dbReference>
<reference evidence="13" key="5">
    <citation type="submission" date="2019-03" db="EMBL/GenBank/DDBJ databases">
        <authorList>
            <person name="Ashton P.M."/>
            <person name="Dallman T."/>
            <person name="Nair S."/>
            <person name="De Pinna E."/>
            <person name="Peters T."/>
            <person name="Grant K."/>
        </authorList>
    </citation>
    <scope>NUCLEOTIDE SEQUENCE</scope>
    <source>
        <strain evidence="6">464040</strain>
        <strain evidence="11">468928</strain>
        <strain evidence="5">516951</strain>
        <strain evidence="4">528553</strain>
        <strain evidence="10">563459</strain>
        <strain evidence="7">624378</strain>
        <strain evidence="13">707098</strain>
        <strain evidence="12">761617</strain>
    </source>
</reference>
<evidence type="ECO:0000313" key="51">
    <source>
        <dbReference type="EMBL" id="HAF7840117.1"/>
    </source>
</evidence>
<dbReference type="EMBL" id="DAATTM010000032">
    <property type="protein sequence ID" value="HAF0041695.1"/>
    <property type="molecule type" value="Genomic_DNA"/>
</dbReference>
<dbReference type="EMBL" id="CP052802">
    <property type="protein sequence ID" value="QJV35768.1"/>
    <property type="molecule type" value="Genomic_DNA"/>
</dbReference>
<evidence type="ECO:0000313" key="19">
    <source>
        <dbReference type="EMBL" id="EDB8897133.1"/>
    </source>
</evidence>
<name>A0A3R0DK06_SALIN</name>
<evidence type="ECO:0000313" key="38">
    <source>
        <dbReference type="EMBL" id="HAC6600211.1"/>
    </source>
</evidence>
<evidence type="ECO:0000313" key="45">
    <source>
        <dbReference type="EMBL" id="HAE7979671.1"/>
    </source>
</evidence>
<accession>A0A3R0DK06</accession>
<dbReference type="EMBL" id="DAATTN010000017">
    <property type="protein sequence ID" value="HAF0046019.1"/>
    <property type="molecule type" value="Genomic_DNA"/>
</dbReference>
<reference evidence="50" key="1">
    <citation type="journal article" date="2018" name="Genome Biol.">
        <title>SKESA: strategic k-mer extension for scrupulous assemblies.</title>
        <authorList>
            <person name="Souvorov A."/>
            <person name="Agarwala R."/>
            <person name="Lipman D.J."/>
        </authorList>
    </citation>
    <scope>NUCLEOTIDE SEQUENCE</scope>
    <source>
        <strain evidence="47">07041415_broiler_meat_pESI_ESC-S_2007</strain>
        <strain evidence="37">09051564_79_broiler_meat_pESI_ESC-S_2009</strain>
        <strain evidence="43">12037823_11_broiler_chicken_pESI_CTX_M1_2012</strain>
        <strain evidence="25">13-3055</strain>
        <strain evidence="48">13002124_1_human_pESI_CTX_M1_2013</strain>
        <strain evidence="45">13002124_34_broiler meat_pESI_CTX_M1_2013</strain>
        <strain evidence="50">13065790_185_Pig_pESI_CTX_M1_2013</strain>
        <strain evidence="46">14026835_human_pESI_CTX_M65_2014</strain>
        <strain evidence="42">14035093_human_pESI_CTX_M1_2014</strain>
        <strain evidence="38">14057027_15_broiler_meat_pESI_CTX_M1_2014</strain>
        <strain evidence="26">Salmonella enterica</strain>
    </source>
</reference>
<dbReference type="PANTHER" id="PTHR30386:SF28">
    <property type="entry name" value="EXPORTED PROTEIN"/>
    <property type="match status" value="1"/>
</dbReference>
<evidence type="ECO:0000313" key="24">
    <source>
        <dbReference type="EMBL" id="EDG6336729.1"/>
    </source>
</evidence>
<dbReference type="EMBL" id="DAAMGU010000018">
    <property type="protein sequence ID" value="HAC6600211.1"/>
    <property type="molecule type" value="Genomic_DNA"/>
</dbReference>
<dbReference type="EMBL" id="AAHLCX010000034">
    <property type="protein sequence ID" value="EBX3966670.1"/>
    <property type="molecule type" value="Genomic_DNA"/>
</dbReference>
<dbReference type="EMBL" id="DAAFWO010000019">
    <property type="protein sequence ID" value="HAB1822580.1"/>
    <property type="molecule type" value="Genomic_DNA"/>
</dbReference>
<evidence type="ECO:0000313" key="2">
    <source>
        <dbReference type="EMBL" id="EBO1800466.1"/>
    </source>
</evidence>
<evidence type="ECO:0000313" key="9">
    <source>
        <dbReference type="EMBL" id="ECA3974249.1"/>
    </source>
</evidence>
<evidence type="ECO:0000313" key="39">
    <source>
        <dbReference type="EMBL" id="HAC7055777.1"/>
    </source>
</evidence>
<dbReference type="EMBL" id="DAAMKJ010000018">
    <property type="protein sequence ID" value="HAC7055777.1"/>
    <property type="molecule type" value="Genomic_DNA"/>
</dbReference>
<evidence type="ECO:0000313" key="6">
    <source>
        <dbReference type="EMBL" id="EBY7801702.1"/>
    </source>
</evidence>
<evidence type="ECO:0000313" key="48">
    <source>
        <dbReference type="EMBL" id="HAF0343250.1"/>
    </source>
</evidence>
<dbReference type="EMBL" id="AALOZA010000019">
    <property type="protein sequence ID" value="EDB8897133.1"/>
    <property type="molecule type" value="Genomic_DNA"/>
</dbReference>
<evidence type="ECO:0000313" key="14">
    <source>
        <dbReference type="EMBL" id="ECV3265344.1"/>
    </source>
</evidence>
<evidence type="ECO:0000313" key="46">
    <source>
        <dbReference type="EMBL" id="HAF0041695.1"/>
    </source>
</evidence>
<dbReference type="EMBL" id="DAATVX010000018">
    <property type="protein sequence ID" value="HAF0343250.1"/>
    <property type="molecule type" value="Genomic_DNA"/>
</dbReference>
<dbReference type="EMBL" id="DAAWCZ010000017">
    <property type="protein sequence ID" value="HAF7373211.1"/>
    <property type="molecule type" value="Genomic_DNA"/>
</dbReference>
<evidence type="ECO:0000313" key="23">
    <source>
        <dbReference type="EMBL" id="EDG6140258.1"/>
    </source>
</evidence>
<dbReference type="EMBL" id="DAAFVM010000014">
    <property type="protein sequence ID" value="HAB1679371.1"/>
    <property type="molecule type" value="Genomic_DNA"/>
</dbReference>
<dbReference type="EMBL" id="DAAGAN010000017">
    <property type="protein sequence ID" value="HAB2264543.1"/>
    <property type="molecule type" value="Genomic_DNA"/>
</dbReference>
<dbReference type="EMBL" id="AALGHN010000014">
    <property type="protein sequence ID" value="ECY9478657.1"/>
    <property type="molecule type" value="Genomic_DNA"/>
</dbReference>
<keyword evidence="52" id="KW-0614">Plasmid</keyword>
<evidence type="ECO:0000313" key="33">
    <source>
        <dbReference type="EMBL" id="HAB4174773.1"/>
    </source>
</evidence>
<evidence type="ECO:0000313" key="30">
    <source>
        <dbReference type="EMBL" id="HAB3678473.1"/>
    </source>
</evidence>
<keyword evidence="1" id="KW-1133">Transmembrane helix</keyword>
<proteinExistence type="predicted"/>
<dbReference type="RefSeq" id="WP_077914828.1">
    <property type="nucleotide sequence ID" value="NZ_CBDGSF010000012.1"/>
</dbReference>
<evidence type="ECO:0000313" key="35">
    <source>
        <dbReference type="EMBL" id="HAB5735631.1"/>
    </source>
</evidence>
<dbReference type="AlphaFoldDB" id="A0A3R0DK06"/>
<evidence type="ECO:0000313" key="37">
    <source>
        <dbReference type="EMBL" id="HAC6553857.1"/>
    </source>
</evidence>
<evidence type="ECO:0000313" key="26">
    <source>
        <dbReference type="EMBL" id="HAB1679371.1"/>
    </source>
</evidence>
<evidence type="ECO:0000313" key="7">
    <source>
        <dbReference type="EMBL" id="EBZ3924486.1"/>
    </source>
</evidence>
<evidence type="ECO:0000313" key="34">
    <source>
        <dbReference type="EMBL" id="HAB4578869.1"/>
    </source>
</evidence>
<dbReference type="EMBL" id="AAHUFL010000060">
    <property type="protein sequence ID" value="ECA3974249.1"/>
    <property type="molecule type" value="Genomic_DNA"/>
</dbReference>
<evidence type="ECO:0000313" key="27">
    <source>
        <dbReference type="EMBL" id="HAB1724095.1"/>
    </source>
</evidence>
<evidence type="ECO:0000313" key="47">
    <source>
        <dbReference type="EMBL" id="HAF0046019.1"/>
    </source>
</evidence>
<dbReference type="EMBL" id="DAAWGW010000063">
    <property type="protein sequence ID" value="HAF7840117.1"/>
    <property type="molecule type" value="Genomic_DNA"/>
</dbReference>
<dbReference type="EMBL" id="DAAHDX010000018">
    <property type="protein sequence ID" value="HAB5735631.1"/>
    <property type="molecule type" value="Genomic_DNA"/>
</dbReference>
<dbReference type="EMBL" id="AAKYXH010000021">
    <property type="protein sequence ID" value="ECX1649196.1"/>
    <property type="molecule type" value="Genomic_DNA"/>
</dbReference>
<gene>
    <name evidence="15" type="ORF">APS00_20870</name>
    <name evidence="16" type="ORF">AVV94_18860</name>
    <name evidence="17" type="ORF">AYO59_10940</name>
    <name evidence="22" type="ORF">B6H83_23780</name>
    <name evidence="23" type="ORF">B7096_18980</name>
    <name evidence="24" type="ORF">B7906_23820</name>
    <name evidence="18" type="ORF">BCO02_21025</name>
    <name evidence="19" type="ORF">BCO11_21040</name>
    <name evidence="20" type="ORF">BCO24_20185</name>
    <name evidence="21" type="ORF">BKZ14_23825</name>
    <name evidence="6" type="ORF">D6K77_15750</name>
    <name evidence="52" type="ORF">D7G23_24525</name>
    <name evidence="14" type="ORF">DOG78_24850</name>
    <name evidence="5" type="ORF">DRV51_23055</name>
    <name evidence="4" type="ORF">DRX68_22990</name>
    <name evidence="13" type="ORF">E4A09_22345</name>
    <name evidence="7" type="ORF">EBC42_22810</name>
    <name evidence="8" type="ORF">EI356_18840</name>
    <name evidence="3" type="ORF">EK920_23575</name>
    <name evidence="9" type="ORF">EKK94_24675</name>
    <name evidence="10" type="ORF">EUQ70_22480</name>
    <name evidence="11" type="ORF">EWB38_24415</name>
    <name evidence="2" type="ORF">EX903_23745</name>
    <name evidence="12" type="ORF">FKX15_22145</name>
    <name evidence="37" type="ORF">G0B50_22300</name>
    <name evidence="38" type="ORF">G0B53_22730</name>
    <name evidence="39" type="ORF">G0E12_21065</name>
    <name evidence="40" type="ORF">G2983_21590</name>
    <name evidence="41" type="ORF">G3333_004659</name>
    <name evidence="47" type="ORF">G4216_004244</name>
    <name evidence="46" type="ORF">G4217_004754</name>
    <name evidence="43" type="ORF">G4G82_004338</name>
    <name evidence="42" type="ORF">G4G86_004351</name>
    <name evidence="44" type="ORF">G4J40_004239</name>
    <name evidence="45" type="ORF">G4Q07_004301</name>
    <name evidence="51" type="ORF">G9344_004748</name>
    <name evidence="49" type="ORF">G9G59_004359</name>
    <name evidence="48" type="ORF">G9W71_004352</name>
    <name evidence="50" type="ORF">G9Y62_004403</name>
    <name evidence="35" type="ORF">GB230_20635</name>
    <name evidence="29" type="ORF">GB310_21060</name>
    <name evidence="36" type="ORF">GB553_21460</name>
    <name evidence="30" type="ORF">GBW26_16380</name>
    <name evidence="31" type="ORF">GBW98_20450</name>
    <name evidence="32" type="ORF">GBX42_21660</name>
    <name evidence="27" type="ORF">GBX99_20835</name>
    <name evidence="33" type="ORF">GBY47_21280</name>
    <name evidence="26" type="ORF">GBY48_19985</name>
    <name evidence="34" type="ORF">GBY81_23675</name>
    <name evidence="28" type="ORF">GBY90_21960</name>
    <name evidence="25" type="ORF">GDL33_22640</name>
</gene>
<evidence type="ECO:0000313" key="28">
    <source>
        <dbReference type="EMBL" id="HAB1822580.1"/>
    </source>
</evidence>
<protein>
    <submittedName>
        <fullName evidence="50">HlyD family efflux transporter periplasmic adaptor subunit</fullName>
    </submittedName>
</protein>
<evidence type="ECO:0000313" key="3">
    <source>
        <dbReference type="EMBL" id="EBO8617095.1"/>
    </source>
</evidence>
<evidence type="ECO:0000313" key="32">
    <source>
        <dbReference type="EMBL" id="HAB4151785.1"/>
    </source>
</evidence>
<feature type="transmembrane region" description="Helical" evidence="1">
    <location>
        <begin position="43"/>
        <end position="62"/>
    </location>
</feature>